<feature type="compositionally biased region" description="Low complexity" evidence="8">
    <location>
        <begin position="397"/>
        <end position="421"/>
    </location>
</feature>
<dbReference type="AlphaFoldDB" id="A0AAW1QDS8"/>
<evidence type="ECO:0000256" key="6">
    <source>
        <dbReference type="ARBA" id="ARBA00022989"/>
    </source>
</evidence>
<feature type="transmembrane region" description="Helical" evidence="9">
    <location>
        <begin position="148"/>
        <end position="168"/>
    </location>
</feature>
<feature type="region of interest" description="Disordered" evidence="8">
    <location>
        <begin position="302"/>
        <end position="421"/>
    </location>
</feature>
<feature type="compositionally biased region" description="Low complexity" evidence="8">
    <location>
        <begin position="434"/>
        <end position="445"/>
    </location>
</feature>
<evidence type="ECO:0000256" key="5">
    <source>
        <dbReference type="ARBA" id="ARBA00022801"/>
    </source>
</evidence>
<keyword evidence="5" id="KW-0378">Hydrolase</keyword>
<feature type="compositionally biased region" description="Polar residues" evidence="8">
    <location>
        <begin position="477"/>
        <end position="489"/>
    </location>
</feature>
<comment type="subcellular location">
    <subcellularLocation>
        <location evidence="1">Membrane</location>
        <topology evidence="1">Multi-pass membrane protein</topology>
    </subcellularLocation>
</comment>
<comment type="similarity">
    <text evidence="2">Belongs to the peptidase S54 family.</text>
</comment>
<feature type="transmembrane region" description="Helical" evidence="9">
    <location>
        <begin position="745"/>
        <end position="765"/>
    </location>
</feature>
<dbReference type="EMBL" id="JALJOS010000046">
    <property type="protein sequence ID" value="KAK9819551.1"/>
    <property type="molecule type" value="Genomic_DNA"/>
</dbReference>
<feature type="compositionally biased region" description="Basic and acidic residues" evidence="8">
    <location>
        <begin position="310"/>
        <end position="323"/>
    </location>
</feature>
<accession>A0AAW1QDS8</accession>
<sequence length="956" mass="102129">MRRGRGKPQGSQSNATLMRLGFLLFQQVRQMERKPPVTIALVLMQVLIFIRPEGFDFIPSIQDACLQPYLVFKQLDISRLLWSAFLHADELHIFYNMSSFLWKGAQLEPAMGPGPYIALIATLTVTSHLLVVLLSFLGASFIPLLAGGFYSGCSVGFSAVIFALKVVLSVNSPGTQRIAGVAVPTKYGAWAELVLIQLVTPNASFVGHLAGILAGLLYVAVRGAPPALPDIEPHGAAQPGSRQDPFSDPLFGGDRGRNRNRRGGGGSWWGTLWNLFSNQAFSGQPNFAASSMGVRDDLTQAAANPQDPLTDSRSHMNPSDHFDPSGATPTDTASVVPTGYHGLRPLPSNLTAQPQTSSSDSVHHRQQQHHQQQNDDPAPSAPPSRSAGGGSNQRQNASSGSLQQRSSRRGSAAANGVNPRASPATLAARLAALPRTSPHSSNPRDASADAPRDRHPPPHAPMSRISGFNISLAAGSQPGQPQLHAQNGSRDLGGSRENRGAAVAASHDSWAGVLQYRWDQAKQWGAQHSASLNLELNPVSASGSQLASDHVATTGIHGSHQHILGVARSSPRASRISRRRSAYAAAVLAALSSAYYTRPDGPHFAAFVAKYLKRFAGPAAGRALATIPWLQTRFGLGFEIWNCYFFSIARYHAFWFLGAYSRWVPMPNPVRLVPGWGYRPLSAFSKLSGAIASWLHALGGAASQLAFSLQQSMSSGPAFIAGLSSLLQVLRASVVYYLILGPHLQLLLIAAIVAVSLCKTQRLLPAGVRFQYLEWRGLELQDTRRLVQSLAALGLSVCAEDGLPGLISTIAVLLSMRPAFESQLAAPLVAAYLTGGGLCNLLASYMDPTRMGSLNAGSKGTLPGLLASLAFCCISLPPLAFLTLPAGPFQPTAKLHAQGLLLLLLAKEAVQATKFHSSRRMWLVWSAAILYGAVFACLLQPHTGLPVGPGKLWWSL</sequence>
<protein>
    <recommendedName>
        <fullName evidence="10">Peptidase S54 rhomboid domain-containing protein</fullName>
    </recommendedName>
</protein>
<keyword evidence="12" id="KW-1185">Reference proteome</keyword>
<dbReference type="GO" id="GO:0016020">
    <property type="term" value="C:membrane"/>
    <property type="evidence" value="ECO:0007669"/>
    <property type="project" value="UniProtKB-SubCell"/>
</dbReference>
<feature type="domain" description="Peptidase S54 rhomboid" evidence="10">
    <location>
        <begin position="77"/>
        <end position="221"/>
    </location>
</feature>
<evidence type="ECO:0000256" key="1">
    <source>
        <dbReference type="ARBA" id="ARBA00004141"/>
    </source>
</evidence>
<evidence type="ECO:0000256" key="7">
    <source>
        <dbReference type="ARBA" id="ARBA00023136"/>
    </source>
</evidence>
<keyword evidence="4 9" id="KW-0812">Transmembrane</keyword>
<reference evidence="11 12" key="1">
    <citation type="journal article" date="2024" name="Nat. Commun.">
        <title>Phylogenomics reveals the evolutionary origins of lichenization in chlorophyte algae.</title>
        <authorList>
            <person name="Puginier C."/>
            <person name="Libourel C."/>
            <person name="Otte J."/>
            <person name="Skaloud P."/>
            <person name="Haon M."/>
            <person name="Grisel S."/>
            <person name="Petersen M."/>
            <person name="Berrin J.G."/>
            <person name="Delaux P.M."/>
            <person name="Dal Grande F."/>
            <person name="Keller J."/>
        </authorList>
    </citation>
    <scope>NUCLEOTIDE SEQUENCE [LARGE SCALE GENOMIC DNA]</scope>
    <source>
        <strain evidence="11 12">SAG 2145</strain>
    </source>
</reference>
<evidence type="ECO:0000256" key="8">
    <source>
        <dbReference type="SAM" id="MobiDB-lite"/>
    </source>
</evidence>
<feature type="transmembrane region" description="Helical" evidence="9">
    <location>
        <begin position="116"/>
        <end position="142"/>
    </location>
</feature>
<dbReference type="Gene3D" id="1.20.1540.10">
    <property type="entry name" value="Rhomboid-like"/>
    <property type="match status" value="1"/>
</dbReference>
<keyword evidence="7 9" id="KW-0472">Membrane</keyword>
<organism evidence="11 12">
    <name type="scientific">Apatococcus lobatus</name>
    <dbReference type="NCBI Taxonomy" id="904363"/>
    <lineage>
        <taxon>Eukaryota</taxon>
        <taxon>Viridiplantae</taxon>
        <taxon>Chlorophyta</taxon>
        <taxon>core chlorophytes</taxon>
        <taxon>Trebouxiophyceae</taxon>
        <taxon>Chlorellales</taxon>
        <taxon>Chlorellaceae</taxon>
        <taxon>Apatococcus</taxon>
    </lineage>
</organism>
<evidence type="ECO:0000256" key="4">
    <source>
        <dbReference type="ARBA" id="ARBA00022692"/>
    </source>
</evidence>
<dbReference type="FunFam" id="1.20.1540.10:FF:000008">
    <property type="entry name" value="RHOMBOID-like protein 13"/>
    <property type="match status" value="1"/>
</dbReference>
<dbReference type="Proteomes" id="UP001438707">
    <property type="component" value="Unassembled WGS sequence"/>
</dbReference>
<dbReference type="SUPFAM" id="SSF144091">
    <property type="entry name" value="Rhomboid-like"/>
    <property type="match status" value="1"/>
</dbReference>
<evidence type="ECO:0000313" key="12">
    <source>
        <dbReference type="Proteomes" id="UP001438707"/>
    </source>
</evidence>
<dbReference type="Pfam" id="PF01694">
    <property type="entry name" value="Rhomboid"/>
    <property type="match status" value="1"/>
</dbReference>
<comment type="caution">
    <text evidence="11">The sequence shown here is derived from an EMBL/GenBank/DDBJ whole genome shotgun (WGS) entry which is preliminary data.</text>
</comment>
<evidence type="ECO:0000256" key="3">
    <source>
        <dbReference type="ARBA" id="ARBA00022670"/>
    </source>
</evidence>
<proteinExistence type="inferred from homology"/>
<evidence type="ECO:0000259" key="10">
    <source>
        <dbReference type="Pfam" id="PF01694"/>
    </source>
</evidence>
<dbReference type="PANTHER" id="PTHR43066">
    <property type="entry name" value="RHOMBOID-RELATED PROTEIN"/>
    <property type="match status" value="1"/>
</dbReference>
<feature type="region of interest" description="Disordered" evidence="8">
    <location>
        <begin position="434"/>
        <end position="504"/>
    </location>
</feature>
<evidence type="ECO:0000313" key="11">
    <source>
        <dbReference type="EMBL" id="KAK9819551.1"/>
    </source>
</evidence>
<evidence type="ECO:0000256" key="9">
    <source>
        <dbReference type="SAM" id="Phobius"/>
    </source>
</evidence>
<dbReference type="GO" id="GO:0006508">
    <property type="term" value="P:proteolysis"/>
    <property type="evidence" value="ECO:0007669"/>
    <property type="project" value="UniProtKB-KW"/>
</dbReference>
<dbReference type="InterPro" id="IPR035952">
    <property type="entry name" value="Rhomboid-like_sf"/>
</dbReference>
<keyword evidence="3" id="KW-0645">Protease</keyword>
<feature type="region of interest" description="Disordered" evidence="8">
    <location>
        <begin position="230"/>
        <end position="263"/>
    </location>
</feature>
<feature type="transmembrane region" description="Helical" evidence="9">
    <location>
        <begin position="864"/>
        <end position="887"/>
    </location>
</feature>
<dbReference type="GO" id="GO:0004252">
    <property type="term" value="F:serine-type endopeptidase activity"/>
    <property type="evidence" value="ECO:0007669"/>
    <property type="project" value="InterPro"/>
</dbReference>
<feature type="transmembrane region" description="Helical" evidence="9">
    <location>
        <begin position="824"/>
        <end position="843"/>
    </location>
</feature>
<feature type="compositionally biased region" description="Polar residues" evidence="8">
    <location>
        <begin position="348"/>
        <end position="360"/>
    </location>
</feature>
<gene>
    <name evidence="11" type="ORF">WJX74_010895</name>
</gene>
<keyword evidence="6 9" id="KW-1133">Transmembrane helix</keyword>
<dbReference type="PANTHER" id="PTHR43066:SF1">
    <property type="entry name" value="RHOMBOID PROTEIN 2"/>
    <property type="match status" value="1"/>
</dbReference>
<feature type="compositionally biased region" description="Basic and acidic residues" evidence="8">
    <location>
        <begin position="446"/>
        <end position="456"/>
    </location>
</feature>
<dbReference type="InterPro" id="IPR022764">
    <property type="entry name" value="Peptidase_S54_rhomboid_dom"/>
</dbReference>
<name>A0AAW1QDS8_9CHLO</name>
<feature type="transmembrane region" description="Helical" evidence="9">
    <location>
        <begin position="922"/>
        <end position="941"/>
    </location>
</feature>
<evidence type="ECO:0000256" key="2">
    <source>
        <dbReference type="ARBA" id="ARBA00009045"/>
    </source>
</evidence>